<feature type="transmembrane region" description="Helical" evidence="1">
    <location>
        <begin position="18"/>
        <end position="37"/>
    </location>
</feature>
<keyword evidence="1" id="KW-0812">Transmembrane</keyword>
<keyword evidence="1" id="KW-1133">Transmembrane helix</keyword>
<keyword evidence="3" id="KW-1185">Reference proteome</keyword>
<dbReference type="PROSITE" id="PS51257">
    <property type="entry name" value="PROKAR_LIPOPROTEIN"/>
    <property type="match status" value="1"/>
</dbReference>
<keyword evidence="1" id="KW-0472">Membrane</keyword>
<evidence type="ECO:0000256" key="1">
    <source>
        <dbReference type="SAM" id="Phobius"/>
    </source>
</evidence>
<name>A0A256GDR8_9HYPH</name>
<gene>
    <name evidence="2" type="ORF">CEV34_3005</name>
</gene>
<accession>A0A256GDR8</accession>
<evidence type="ECO:0000313" key="2">
    <source>
        <dbReference type="EMBL" id="OYR25272.1"/>
    </source>
</evidence>
<reference evidence="2 3" key="1">
    <citation type="submission" date="2017-07" db="EMBL/GenBank/DDBJ databases">
        <title>Phylogenetic study on the rhizospheric bacterium Ochrobactrum sp. A44.</title>
        <authorList>
            <person name="Krzyzanowska D.M."/>
            <person name="Ossowicki A."/>
            <person name="Rajewska M."/>
            <person name="Maciag T."/>
            <person name="Kaczynski Z."/>
            <person name="Czerwicka M."/>
            <person name="Jafra S."/>
        </authorList>
    </citation>
    <scope>NUCLEOTIDE SEQUENCE [LARGE SCALE GENOMIC DNA]</scope>
    <source>
        <strain evidence="2 3">CCUG 30717</strain>
    </source>
</reference>
<dbReference type="Proteomes" id="UP000216188">
    <property type="component" value="Unassembled WGS sequence"/>
</dbReference>
<comment type="caution">
    <text evidence="2">The sequence shown here is derived from an EMBL/GenBank/DDBJ whole genome shotgun (WGS) entry which is preliminary data.</text>
</comment>
<evidence type="ECO:0000313" key="3">
    <source>
        <dbReference type="Proteomes" id="UP000216188"/>
    </source>
</evidence>
<dbReference type="EMBL" id="NNRM01000022">
    <property type="protein sequence ID" value="OYR25272.1"/>
    <property type="molecule type" value="Genomic_DNA"/>
</dbReference>
<protein>
    <submittedName>
        <fullName evidence="2">Uncharacterized protein</fullName>
    </submittedName>
</protein>
<sequence>MKNIPIVFSVGLYAAKRAIWRLLMVVIVLLTIACHVAHQ</sequence>
<dbReference type="AlphaFoldDB" id="A0A256GDR8"/>
<organism evidence="2 3">
    <name type="scientific">Brucella pseudogrignonensis</name>
    <dbReference type="NCBI Taxonomy" id="419475"/>
    <lineage>
        <taxon>Bacteria</taxon>
        <taxon>Pseudomonadati</taxon>
        <taxon>Pseudomonadota</taxon>
        <taxon>Alphaproteobacteria</taxon>
        <taxon>Hyphomicrobiales</taxon>
        <taxon>Brucellaceae</taxon>
        <taxon>Brucella/Ochrobactrum group</taxon>
        <taxon>Brucella</taxon>
    </lineage>
</organism>
<proteinExistence type="predicted"/>